<feature type="compositionally biased region" description="Basic and acidic residues" evidence="1">
    <location>
        <begin position="134"/>
        <end position="171"/>
    </location>
</feature>
<dbReference type="OrthoDB" id="371050at2759"/>
<feature type="region of interest" description="Disordered" evidence="1">
    <location>
        <begin position="132"/>
        <end position="171"/>
    </location>
</feature>
<comment type="caution">
    <text evidence="2">The sequence shown here is derived from an EMBL/GenBank/DDBJ whole genome shotgun (WGS) entry which is preliminary data.</text>
</comment>
<organism evidence="2 3">
    <name type="scientific">Plasmodium knowlesi</name>
    <dbReference type="NCBI Taxonomy" id="5850"/>
    <lineage>
        <taxon>Eukaryota</taxon>
        <taxon>Sar</taxon>
        <taxon>Alveolata</taxon>
        <taxon>Apicomplexa</taxon>
        <taxon>Aconoidasida</taxon>
        <taxon>Haemosporida</taxon>
        <taxon>Plasmodiidae</taxon>
        <taxon>Plasmodium</taxon>
        <taxon>Plasmodium (Plasmodium)</taxon>
    </lineage>
</organism>
<gene>
    <name evidence="2" type="ORF">PKNOH_S120153000</name>
</gene>
<protein>
    <submittedName>
        <fullName evidence="2">Uncharacterized protein</fullName>
    </submittedName>
</protein>
<name>A0A1Y3DN14_PLAKN</name>
<reference evidence="2 3" key="1">
    <citation type="submission" date="2017-05" db="EMBL/GenBank/DDBJ databases">
        <title>PacBio assembly of a Plasmodium knowlesi genome sequence with Hi-C correction and manual annotation of the SICAvar gene family.</title>
        <authorList>
            <person name="Lapp S.A."/>
            <person name="Geraldo J.A."/>
            <person name="Chien J.-T."/>
            <person name="Ay F."/>
            <person name="Pakala S.B."/>
            <person name="Batugedara G."/>
            <person name="Humphrey J.C."/>
            <person name="Debarry J.D."/>
            <person name="Le Roch K.G."/>
            <person name="Galinski M.R."/>
            <person name="Kissinger J.C."/>
        </authorList>
    </citation>
    <scope>NUCLEOTIDE SEQUENCE [LARGE SCALE GENOMIC DNA]</scope>
    <source>
        <strain evidence="3">Malayan Strain Pk1 (A+)</strain>
    </source>
</reference>
<dbReference type="VEuPathDB" id="PlasmoDB:PKNH_0934300"/>
<dbReference type="AlphaFoldDB" id="A0A1Y3DN14"/>
<sequence>MERHSYSFVSCKSVVARPLGGLPKMKQKTLLKISMHLFLFCCLLSGLGMALTVSSEESPPRDNFLSTCMNVIDALTFYQDELQKYKYDDMCAPYRYIGNTVLEKHNLSNYNCYAKMQKALCKLSYTLVATPEGESDKGEADEKVERPHTESTNEENSTNKEHPEEDFPIERMDDTCKRTKDMFMSLLRKCTERGYADPLTHCASLDIEKNVISDGELFCESSFERKKNVQENENRKSVYVNGYKKDITETFHFEEYQRNDCIGMVNLYNTCSIVRRSVFGYNSLSHCAEQSEKHFCNRRLQKMEDKNYIYTCSDVVLPYLLSANNKEKTYSQMCHDVKDYANMLKNEKNEFLRRKKEIQENVKHIKLTQKLYKITEHIFQTLQEEVEKYNPDLFHLFNLLKNAKIMLPNEYMLKLDEIADGMIHLEDGVSKMVYPSLDENNIQENVLLVNEAKSSIENLLTLQEGIVATVRKVNEYIRKATTATAIGAIGSSPRYRASPFGNRASLVSLDELEKLQKRHESINKRVEEYADRRSHSILHDHNSMMKDFHNDIEKLNGLIEIYTSQISLLIGKGLLA</sequence>
<dbReference type="Proteomes" id="UP000195012">
    <property type="component" value="Unassembled WGS sequence"/>
</dbReference>
<dbReference type="EMBL" id="NETL01000026">
    <property type="protein sequence ID" value="OTN64825.1"/>
    <property type="molecule type" value="Genomic_DNA"/>
</dbReference>
<dbReference type="VEuPathDB" id="PlasmoDB:PKA1H_090040000"/>
<evidence type="ECO:0000313" key="3">
    <source>
        <dbReference type="Proteomes" id="UP000195012"/>
    </source>
</evidence>
<proteinExistence type="predicted"/>
<evidence type="ECO:0000313" key="2">
    <source>
        <dbReference type="EMBL" id="OTN64825.1"/>
    </source>
</evidence>
<evidence type="ECO:0000256" key="1">
    <source>
        <dbReference type="SAM" id="MobiDB-lite"/>
    </source>
</evidence>
<dbReference type="OMA" id="HCASLDI"/>
<dbReference type="VEuPathDB" id="PlasmoDB:PKNOH_S120153000"/>
<accession>A0A1Y3DN14</accession>
<dbReference type="eggNOG" id="ENOG502SWXT">
    <property type="taxonomic scope" value="Eukaryota"/>
</dbReference>